<evidence type="ECO:0000313" key="2">
    <source>
        <dbReference type="Proteomes" id="UP000499080"/>
    </source>
</evidence>
<accession>A0A4Y2E556</accession>
<proteinExistence type="predicted"/>
<dbReference type="OrthoDB" id="116380at2759"/>
<sequence>MASGSGGEEPEEFGVTVAELRELMECRGYEAVQRIQDEHGGVHNLCRKLHTSPTDALLGVLIAPLLVYSSTGRKMKANTFATVCCVIHHRRPDDISGKLREPPLKPLCEEKCTGVDFHQNGVTGNSKRSTLALLKHLGHLNDRRCNISSAEARVLVAHQRATARLLPKEVRTITGGGAFSPTIAIPPPKRCQFLLTYPAATHPCNRGASRDF</sequence>
<dbReference type="AlphaFoldDB" id="A0A4Y2E556"/>
<dbReference type="EMBL" id="BGPR01000498">
    <property type="protein sequence ID" value="GBM23439.1"/>
    <property type="molecule type" value="Genomic_DNA"/>
</dbReference>
<keyword evidence="2" id="KW-1185">Reference proteome</keyword>
<gene>
    <name evidence="1" type="ORF">AVEN_181562_1</name>
</gene>
<name>A0A4Y2E556_ARAVE</name>
<dbReference type="Proteomes" id="UP000499080">
    <property type="component" value="Unassembled WGS sequence"/>
</dbReference>
<organism evidence="1 2">
    <name type="scientific">Araneus ventricosus</name>
    <name type="common">Orbweaver spider</name>
    <name type="synonym">Epeira ventricosa</name>
    <dbReference type="NCBI Taxonomy" id="182803"/>
    <lineage>
        <taxon>Eukaryota</taxon>
        <taxon>Metazoa</taxon>
        <taxon>Ecdysozoa</taxon>
        <taxon>Arthropoda</taxon>
        <taxon>Chelicerata</taxon>
        <taxon>Arachnida</taxon>
        <taxon>Araneae</taxon>
        <taxon>Araneomorphae</taxon>
        <taxon>Entelegynae</taxon>
        <taxon>Araneoidea</taxon>
        <taxon>Araneidae</taxon>
        <taxon>Araneus</taxon>
    </lineage>
</organism>
<reference evidence="1 2" key="1">
    <citation type="journal article" date="2019" name="Sci. Rep.">
        <title>Orb-weaving spider Araneus ventricosus genome elucidates the spidroin gene catalogue.</title>
        <authorList>
            <person name="Kono N."/>
            <person name="Nakamura H."/>
            <person name="Ohtoshi R."/>
            <person name="Moran D.A.P."/>
            <person name="Shinohara A."/>
            <person name="Yoshida Y."/>
            <person name="Fujiwara M."/>
            <person name="Mori M."/>
            <person name="Tomita M."/>
            <person name="Arakawa K."/>
        </authorList>
    </citation>
    <scope>NUCLEOTIDE SEQUENCE [LARGE SCALE GENOMIC DNA]</scope>
</reference>
<evidence type="ECO:0000313" key="1">
    <source>
        <dbReference type="EMBL" id="GBM23439.1"/>
    </source>
</evidence>
<protein>
    <submittedName>
        <fullName evidence="1">Uncharacterized protein</fullName>
    </submittedName>
</protein>
<comment type="caution">
    <text evidence="1">The sequence shown here is derived from an EMBL/GenBank/DDBJ whole genome shotgun (WGS) entry which is preliminary data.</text>
</comment>